<dbReference type="InterPro" id="IPR036322">
    <property type="entry name" value="WD40_repeat_dom_sf"/>
</dbReference>
<feature type="compositionally biased region" description="Basic and acidic residues" evidence="1">
    <location>
        <begin position="39"/>
        <end position="49"/>
    </location>
</feature>
<feature type="region of interest" description="Disordered" evidence="1">
    <location>
        <begin position="208"/>
        <end position="293"/>
    </location>
</feature>
<dbReference type="InterPro" id="IPR045289">
    <property type="entry name" value="At4g14310-like"/>
</dbReference>
<feature type="region of interest" description="Disordered" evidence="1">
    <location>
        <begin position="85"/>
        <end position="161"/>
    </location>
</feature>
<dbReference type="Gramene" id="Kaladp0082s0202.1.v1.1">
    <property type="protein sequence ID" value="Kaladp0082s0202.1.v1.1"/>
    <property type="gene ID" value="Kaladp0082s0202.v1.1"/>
</dbReference>
<evidence type="ECO:0000313" key="4">
    <source>
        <dbReference type="Proteomes" id="UP000594263"/>
    </source>
</evidence>
<evidence type="ECO:0000256" key="1">
    <source>
        <dbReference type="SAM" id="MobiDB-lite"/>
    </source>
</evidence>
<feature type="domain" description="At4g14310 8-bladed propeller" evidence="2">
    <location>
        <begin position="663"/>
        <end position="945"/>
    </location>
</feature>
<dbReference type="EnsemblPlants" id="Kaladp0082s0202.1.v1.1">
    <property type="protein sequence ID" value="Kaladp0082s0202.1.v1.1"/>
    <property type="gene ID" value="Kaladp0082s0202.v1.1"/>
</dbReference>
<dbReference type="Gene3D" id="2.130.10.10">
    <property type="entry name" value="YVTN repeat-like/Quinoprotein amine dehydrogenase"/>
    <property type="match status" value="1"/>
</dbReference>
<feature type="compositionally biased region" description="Basic and acidic residues" evidence="1">
    <location>
        <begin position="281"/>
        <end position="291"/>
    </location>
</feature>
<sequence>MSSAAVLRLKEHGGSGCGIPAAKTAKTVTPSATKVLGDGIKRSSGKENPRSTSRVRGASLKPATRPMPRIEKQSAVAVGFVEVGNRRPSSVPRGRSSSPLMRSSKVVPDLGKNRDSRVSGHRVEKVGDGDAGSGGRGIRGFRSSERVYRSRSGRGSSLGANERFEAETRVFGDGKREEKNGEFNVKLSRKENDSDDESQLKVESLSCFREQGDAETDKPVAKSHSNASNLSSGRMVDKRRDKSDGVLRHGVAVSKARDATSLSAKDVGKKASSEMKVSSAFKDKEVREEGTNSHATIKYPSKLHEKLAFLESKVKRIASDIKWTKEMLDSNKSAESKVILSDIQEKISGIEKAMGRVASDSSGKPFTGKIGNPQNKRTEMSNPKQGDMVIMKVLNREELEARLFPHDRLLRDRMLIKSSSESSKSYCQISESKEAIHADINLPPFEPLASHNQENSKSKVIMDENIKVELCPVQEMDGVGTSKAQGSVDVSGKHNPDVILTTTETLDELDTQENTQTMVSDDFEDTCMYQLNEIGRRTSTGGWFVSEGESVLLAHDDASCSLYDVTNCEEKALYKPPAGVSTNVWGDCWIVRAPGADGCSGRYIVAASAGNALDSGFCSWDYYTKDVQAFHLDNEVTTTRTVLGPLPNNTSSQRSLSTISQPSENVQWWYKPCGPLIVATACSKQVVKIYDIRDGEQIMDWEVPKPVSPMENSSPVQWRNREKLVLAEAGNICVWDVSSQKSQPLLYISSSGRKISALHVVNTDAELGGGVRQRVTSSEAEGNDGVFCTSDFINILDFRHPTGIGLKIPQTGLNSHSVFSRGDSVFLGCSNGRKSAGRKQFSQIQHFSLRKQKLVTSYVLPESNAHPHYTAMTQVWGNSNLVMGICGLGLYVFDALNGDAPQSSAPDNVSIQKVREVIGPNDMYAPSFDYLSSRALIISRDRPAMWQLVL</sequence>
<dbReference type="PANTHER" id="PTHR35492">
    <property type="entry name" value="TRANSDUCIN/WD40 REPEAT-LIKE SUPERFAMILY PROTEIN"/>
    <property type="match status" value="1"/>
</dbReference>
<feature type="region of interest" description="Disordered" evidence="1">
    <location>
        <begin position="356"/>
        <end position="382"/>
    </location>
</feature>
<evidence type="ECO:0000313" key="3">
    <source>
        <dbReference type="EnsemblPlants" id="Kaladp0082s0202.1.v1.1"/>
    </source>
</evidence>
<feature type="compositionally biased region" description="Basic and acidic residues" evidence="1">
    <location>
        <begin position="210"/>
        <end position="220"/>
    </location>
</feature>
<dbReference type="Pfam" id="PF25465">
    <property type="entry name" value="Beta-prop_At4g14310"/>
    <property type="match status" value="1"/>
</dbReference>
<dbReference type="InterPro" id="IPR057442">
    <property type="entry name" value="Beta-prop_At4g14310"/>
</dbReference>
<evidence type="ECO:0000259" key="2">
    <source>
        <dbReference type="Pfam" id="PF25465"/>
    </source>
</evidence>
<dbReference type="SUPFAM" id="SSF50978">
    <property type="entry name" value="WD40 repeat-like"/>
    <property type="match status" value="1"/>
</dbReference>
<keyword evidence="4" id="KW-1185">Reference proteome</keyword>
<dbReference type="InterPro" id="IPR015943">
    <property type="entry name" value="WD40/YVTN_repeat-like_dom_sf"/>
</dbReference>
<proteinExistence type="predicted"/>
<dbReference type="PANTHER" id="PTHR35492:SF1">
    <property type="entry name" value="TRANSDUCIN_WD40 REPEAT-LIKE SUPERFAMILY PROTEIN"/>
    <property type="match status" value="1"/>
</dbReference>
<feature type="compositionally biased region" description="Basic and acidic residues" evidence="1">
    <location>
        <begin position="111"/>
        <end position="128"/>
    </location>
</feature>
<dbReference type="InterPro" id="IPR011044">
    <property type="entry name" value="Quino_amine_DH_bsu"/>
</dbReference>
<dbReference type="OMA" id="YYDIANC"/>
<reference evidence="3" key="1">
    <citation type="submission" date="2021-01" db="UniProtKB">
        <authorList>
            <consortium name="EnsemblPlants"/>
        </authorList>
    </citation>
    <scope>IDENTIFICATION</scope>
</reference>
<dbReference type="SUPFAM" id="SSF50969">
    <property type="entry name" value="YVTN repeat-like/Quinoprotein amine dehydrogenase"/>
    <property type="match status" value="1"/>
</dbReference>
<dbReference type="Proteomes" id="UP000594263">
    <property type="component" value="Unplaced"/>
</dbReference>
<feature type="compositionally biased region" description="Polar residues" evidence="1">
    <location>
        <begin position="372"/>
        <end position="382"/>
    </location>
</feature>
<name>A0A7N0UUT6_KALFE</name>
<protein>
    <recommendedName>
        <fullName evidence="2">At4g14310 8-bladed propeller domain-containing protein</fullName>
    </recommendedName>
</protein>
<accession>A0A7N0UUT6</accession>
<dbReference type="AlphaFoldDB" id="A0A7N0UUT6"/>
<feature type="region of interest" description="Disordered" evidence="1">
    <location>
        <begin position="1"/>
        <end position="72"/>
    </location>
</feature>
<feature type="compositionally biased region" description="Basic and acidic residues" evidence="1">
    <location>
        <begin position="235"/>
        <end position="247"/>
    </location>
</feature>
<feature type="compositionally biased region" description="Gly residues" evidence="1">
    <location>
        <begin position="129"/>
        <end position="138"/>
    </location>
</feature>
<organism evidence="3 4">
    <name type="scientific">Kalanchoe fedtschenkoi</name>
    <name type="common">Lavender scallops</name>
    <name type="synonym">South American air plant</name>
    <dbReference type="NCBI Taxonomy" id="63787"/>
    <lineage>
        <taxon>Eukaryota</taxon>
        <taxon>Viridiplantae</taxon>
        <taxon>Streptophyta</taxon>
        <taxon>Embryophyta</taxon>
        <taxon>Tracheophyta</taxon>
        <taxon>Spermatophyta</taxon>
        <taxon>Magnoliopsida</taxon>
        <taxon>eudicotyledons</taxon>
        <taxon>Gunneridae</taxon>
        <taxon>Pentapetalae</taxon>
        <taxon>Saxifragales</taxon>
        <taxon>Crassulaceae</taxon>
        <taxon>Kalanchoe</taxon>
    </lineage>
</organism>
<feature type="compositionally biased region" description="Low complexity" evidence="1">
    <location>
        <begin position="86"/>
        <end position="99"/>
    </location>
</feature>
<feature type="compositionally biased region" description="Polar residues" evidence="1">
    <location>
        <begin position="223"/>
        <end position="232"/>
    </location>
</feature>